<dbReference type="CDD" id="cd00541">
    <property type="entry name" value="OMPLA"/>
    <property type="match status" value="1"/>
</dbReference>
<dbReference type="EC" id="3.1.1.4" evidence="6 20"/>
<evidence type="ECO:0000256" key="11">
    <source>
        <dbReference type="ARBA" id="ARBA00022729"/>
    </source>
</evidence>
<dbReference type="Gene3D" id="2.40.230.10">
    <property type="entry name" value="Phospholipase A1"/>
    <property type="match status" value="1"/>
</dbReference>
<comment type="cofactor">
    <cofactor evidence="20">
        <name>Ca(2+)</name>
        <dbReference type="ChEBI" id="CHEBI:29108"/>
    </cofactor>
    <text evidence="20">Binds 1 Ca(2+) ion per monomer. In the dimeric form the Ca(2+) is bound by different amino acids with binding of each Ca(2+) shared with ligands coming from each monomer. The Ca(2+) ion may have a role in catalysis.</text>
</comment>
<dbReference type="GO" id="GO:0008970">
    <property type="term" value="F:phospholipase A1 activity"/>
    <property type="evidence" value="ECO:0007669"/>
    <property type="project" value="UniProtKB-EC"/>
</dbReference>
<organism evidence="22 23">
    <name type="scientific">Marinomonas piezotolerans</name>
    <dbReference type="NCBI Taxonomy" id="2213058"/>
    <lineage>
        <taxon>Bacteria</taxon>
        <taxon>Pseudomonadati</taxon>
        <taxon>Pseudomonadota</taxon>
        <taxon>Gammaproteobacteria</taxon>
        <taxon>Oceanospirillales</taxon>
        <taxon>Oceanospirillaceae</taxon>
        <taxon>Marinomonas</taxon>
    </lineage>
</organism>
<evidence type="ECO:0000256" key="4">
    <source>
        <dbReference type="ARBA" id="ARBA00011702"/>
    </source>
</evidence>
<comment type="subcellular location">
    <subcellularLocation>
        <location evidence="20">Cell outer membrane</location>
        <topology evidence="20">Multi-pass membrane protein</topology>
    </subcellularLocation>
    <text evidence="20">One of the very few enzymes located there.</text>
</comment>
<evidence type="ECO:0000256" key="8">
    <source>
        <dbReference type="ARBA" id="ARBA00022452"/>
    </source>
</evidence>
<keyword evidence="11" id="KW-0732">Signal</keyword>
<proteinExistence type="inferred from homology"/>
<evidence type="ECO:0000256" key="18">
    <source>
        <dbReference type="PIRSR" id="PIRSR603187-1"/>
    </source>
</evidence>
<evidence type="ECO:0000256" key="12">
    <source>
        <dbReference type="ARBA" id="ARBA00022801"/>
    </source>
</evidence>
<comment type="catalytic activity">
    <reaction evidence="1 20">
        <text>a 1,2-diacyl-sn-glycero-3-phosphocholine + H2O = a 2-acyl-sn-glycero-3-phosphocholine + a fatty acid + H(+)</text>
        <dbReference type="Rhea" id="RHEA:18689"/>
        <dbReference type="ChEBI" id="CHEBI:15377"/>
        <dbReference type="ChEBI" id="CHEBI:15378"/>
        <dbReference type="ChEBI" id="CHEBI:28868"/>
        <dbReference type="ChEBI" id="CHEBI:57643"/>
        <dbReference type="ChEBI" id="CHEBI:57875"/>
        <dbReference type="EC" id="3.1.1.32"/>
    </reaction>
</comment>
<dbReference type="PRINTS" id="PR01486">
    <property type="entry name" value="PHPHLIPASEA1"/>
</dbReference>
<evidence type="ECO:0000256" key="19">
    <source>
        <dbReference type="PIRSR" id="PIRSR603187-2"/>
    </source>
</evidence>
<keyword evidence="8" id="KW-1134">Transmembrane beta strand</keyword>
<evidence type="ECO:0000256" key="20">
    <source>
        <dbReference type="RuleBase" id="RU366027"/>
    </source>
</evidence>
<evidence type="ECO:0000313" key="22">
    <source>
        <dbReference type="EMBL" id="RDL43115.1"/>
    </source>
</evidence>
<keyword evidence="9" id="KW-0812">Transmembrane</keyword>
<dbReference type="GO" id="GO:0009279">
    <property type="term" value="C:cell outer membrane"/>
    <property type="evidence" value="ECO:0007669"/>
    <property type="project" value="UniProtKB-SubCell"/>
</dbReference>
<comment type="caution">
    <text evidence="22">The sequence shown here is derived from an EMBL/GenBank/DDBJ whole genome shotgun (WGS) entry which is preliminary data.</text>
</comment>
<feature type="binding site" description="in dimeric form" evidence="19">
    <location>
        <position position="144"/>
    </location>
    <ligand>
        <name>Ca(2+)</name>
        <dbReference type="ChEBI" id="CHEBI:29108"/>
        <label>1</label>
    </ligand>
</feature>
<dbReference type="PANTHER" id="PTHR40457:SF1">
    <property type="entry name" value="PHOSPHOLIPASE A1"/>
    <property type="match status" value="1"/>
</dbReference>
<keyword evidence="12 20" id="KW-0378">Hydrolase</keyword>
<dbReference type="Pfam" id="PF02253">
    <property type="entry name" value="PLA1"/>
    <property type="match status" value="1"/>
</dbReference>
<dbReference type="EMBL" id="QKRA01000010">
    <property type="protein sequence ID" value="RDL43115.1"/>
    <property type="molecule type" value="Genomic_DNA"/>
</dbReference>
<evidence type="ECO:0000256" key="7">
    <source>
        <dbReference type="ARBA" id="ARBA00021726"/>
    </source>
</evidence>
<name>A0A370U5S7_9GAMM</name>
<dbReference type="PANTHER" id="PTHR40457">
    <property type="entry name" value="PHOSPHOLIPASE A1"/>
    <property type="match status" value="1"/>
</dbReference>
<dbReference type="GO" id="GO:0004623">
    <property type="term" value="F:phospholipase A2 activity"/>
    <property type="evidence" value="ECO:0007669"/>
    <property type="project" value="UniProtKB-EC"/>
</dbReference>
<evidence type="ECO:0000256" key="6">
    <source>
        <dbReference type="ARBA" id="ARBA00013278"/>
    </source>
</evidence>
<dbReference type="GO" id="GO:0016042">
    <property type="term" value="P:lipid catabolic process"/>
    <property type="evidence" value="ECO:0007669"/>
    <property type="project" value="UniProtKB-KW"/>
</dbReference>
<evidence type="ECO:0000256" key="15">
    <source>
        <dbReference type="ARBA" id="ARBA00023098"/>
    </source>
</evidence>
<dbReference type="AlphaFoldDB" id="A0A370U5S7"/>
<evidence type="ECO:0000256" key="16">
    <source>
        <dbReference type="ARBA" id="ARBA00023136"/>
    </source>
</evidence>
<comment type="subunit">
    <text evidence="4 20">Homodimer; dimerization is reversible, and the dimeric form is the active one.</text>
</comment>
<sequence>MESDVNEVLSQPQTAEQSDRQESDGIFEGVKVSEPKAPQPIAERALLADGMVEQRVQGETASASDPFVLTSHRPNYFLPLSYTHNPNKRETRQGIADDSLQSIEFQFQVSIKFPVATGVVGDGSSLWFAYTQQSYWQAYNSDASAPFRDTNYEPEAFIVTNPDLSFFGNKLTYLHYGVNHQSNGQQKPLSRSWNRVYLDFIFERDNTVVSIKPWYRIPEPSDDNDNPDIDRYMGYGELNVIHVIDDVSYEVMLRNNLRSENKGAIRLGVNFPLWGKVRGYGQYFEGYGQSMLDYNNYTRTVGVGFMLTGWL</sequence>
<keyword evidence="13 19" id="KW-0106">Calcium</keyword>
<feature type="active site" description="Proton acceptor" evidence="18">
    <location>
        <position position="180"/>
    </location>
</feature>
<comment type="similarity">
    <text evidence="3 20">Belongs to the phospholipase A1 family.</text>
</comment>
<evidence type="ECO:0000313" key="23">
    <source>
        <dbReference type="Proteomes" id="UP000254326"/>
    </source>
</evidence>
<dbReference type="OrthoDB" id="188433at2"/>
<keyword evidence="17 20" id="KW-0998">Cell outer membrane</keyword>
<feature type="region of interest" description="Disordered" evidence="21">
    <location>
        <begin position="1"/>
        <end position="38"/>
    </location>
</feature>
<keyword evidence="16" id="KW-0472">Membrane</keyword>
<evidence type="ECO:0000256" key="3">
    <source>
        <dbReference type="ARBA" id="ARBA00010525"/>
    </source>
</evidence>
<evidence type="ECO:0000256" key="17">
    <source>
        <dbReference type="ARBA" id="ARBA00023237"/>
    </source>
</evidence>
<evidence type="ECO:0000256" key="1">
    <source>
        <dbReference type="ARBA" id="ARBA00000111"/>
    </source>
</evidence>
<dbReference type="SUPFAM" id="SSF56931">
    <property type="entry name" value="Outer membrane phospholipase A (OMPLA)"/>
    <property type="match status" value="1"/>
</dbReference>
<comment type="function">
    <text evidence="20">Hydrolysis of phosphatidylcholine with phospholipase A2 (EC 3.1.1.4) and phospholipase A1 (EC 3.1.1.32) activities.</text>
</comment>
<keyword evidence="14 20" id="KW-0442">Lipid degradation</keyword>
<keyword evidence="15 20" id="KW-0443">Lipid metabolism</keyword>
<dbReference type="GO" id="GO:0005509">
    <property type="term" value="F:calcium ion binding"/>
    <property type="evidence" value="ECO:0007669"/>
    <property type="project" value="TreeGrafter"/>
</dbReference>
<protein>
    <recommendedName>
        <fullName evidence="7 20">Phospholipase A1</fullName>
        <ecNumber evidence="5 20">3.1.1.32</ecNumber>
        <ecNumber evidence="6 20">3.1.1.4</ecNumber>
    </recommendedName>
    <alternativeName>
        <fullName evidence="20">Phosphatidylcholine 1-acylhydrolase</fullName>
    </alternativeName>
</protein>
<dbReference type="InterPro" id="IPR036541">
    <property type="entry name" value="PLipase_A1_sf"/>
</dbReference>
<evidence type="ECO:0000256" key="14">
    <source>
        <dbReference type="ARBA" id="ARBA00022963"/>
    </source>
</evidence>
<evidence type="ECO:0000256" key="2">
    <source>
        <dbReference type="ARBA" id="ARBA00001604"/>
    </source>
</evidence>
<dbReference type="InterPro" id="IPR003187">
    <property type="entry name" value="PLipase_A1"/>
</dbReference>
<gene>
    <name evidence="22" type="ORF">DN730_16400</name>
</gene>
<evidence type="ECO:0000256" key="9">
    <source>
        <dbReference type="ARBA" id="ARBA00022692"/>
    </source>
</evidence>
<keyword evidence="10 19" id="KW-0479">Metal-binding</keyword>
<evidence type="ECO:0000256" key="13">
    <source>
        <dbReference type="ARBA" id="ARBA00022837"/>
    </source>
</evidence>
<keyword evidence="23" id="KW-1185">Reference proteome</keyword>
<evidence type="ECO:0000256" key="10">
    <source>
        <dbReference type="ARBA" id="ARBA00022723"/>
    </source>
</evidence>
<dbReference type="EC" id="3.1.1.32" evidence="5 20"/>
<accession>A0A370U5S7</accession>
<evidence type="ECO:0000256" key="5">
    <source>
        <dbReference type="ARBA" id="ARBA00013179"/>
    </source>
</evidence>
<feature type="active site" description="Nucleophile" evidence="18">
    <location>
        <position position="182"/>
    </location>
</feature>
<dbReference type="Proteomes" id="UP000254326">
    <property type="component" value="Unassembled WGS sequence"/>
</dbReference>
<reference evidence="22 23" key="1">
    <citation type="submission" date="2018-06" db="EMBL/GenBank/DDBJ databases">
        <title>Marinomonas sp. YLB-05 draft genome sequence.</title>
        <authorList>
            <person name="Yu L."/>
            <person name="Tang X."/>
        </authorList>
    </citation>
    <scope>NUCLEOTIDE SEQUENCE [LARGE SCALE GENOMIC DNA]</scope>
    <source>
        <strain evidence="22 23">YLB-05</strain>
    </source>
</reference>
<feature type="binding site" description="in dimeric form" evidence="19">
    <location>
        <position position="225"/>
    </location>
    <ligand>
        <name>Ca(2+)</name>
        <dbReference type="ChEBI" id="CHEBI:29108"/>
        <label>1</label>
    </ligand>
</feature>
<comment type="catalytic activity">
    <reaction evidence="2 20">
        <text>a 1,2-diacyl-sn-glycero-3-phosphocholine + H2O = a 1-acyl-sn-glycero-3-phosphocholine + a fatty acid + H(+)</text>
        <dbReference type="Rhea" id="RHEA:15801"/>
        <dbReference type="ChEBI" id="CHEBI:15377"/>
        <dbReference type="ChEBI" id="CHEBI:15378"/>
        <dbReference type="ChEBI" id="CHEBI:28868"/>
        <dbReference type="ChEBI" id="CHEBI:57643"/>
        <dbReference type="ChEBI" id="CHEBI:58168"/>
        <dbReference type="EC" id="3.1.1.4"/>
    </reaction>
</comment>
<feature type="binding site" description="in dimeric form" evidence="19">
    <location>
        <position position="190"/>
    </location>
    <ligand>
        <name>Ca(2+)</name>
        <dbReference type="ChEBI" id="CHEBI:29108"/>
        <label>1</label>
    </ligand>
</feature>
<evidence type="ECO:0000256" key="21">
    <source>
        <dbReference type="SAM" id="MobiDB-lite"/>
    </source>
</evidence>